<organism evidence="1 2">
    <name type="scientific">Rhodopirellula sallentina SM41</name>
    <dbReference type="NCBI Taxonomy" id="1263870"/>
    <lineage>
        <taxon>Bacteria</taxon>
        <taxon>Pseudomonadati</taxon>
        <taxon>Planctomycetota</taxon>
        <taxon>Planctomycetia</taxon>
        <taxon>Pirellulales</taxon>
        <taxon>Pirellulaceae</taxon>
        <taxon>Rhodopirellula</taxon>
    </lineage>
</organism>
<evidence type="ECO:0000313" key="2">
    <source>
        <dbReference type="Proteomes" id="UP000011885"/>
    </source>
</evidence>
<reference evidence="1 2" key="1">
    <citation type="journal article" date="2013" name="Mar. Genomics">
        <title>Expression of sulfatases in Rhodopirellula baltica and the diversity of sulfatases in the genus Rhodopirellula.</title>
        <authorList>
            <person name="Wegner C.E."/>
            <person name="Richter-Heitmann T."/>
            <person name="Klindworth A."/>
            <person name="Klockow C."/>
            <person name="Richter M."/>
            <person name="Achstetter T."/>
            <person name="Glockner F.O."/>
            <person name="Harder J."/>
        </authorList>
    </citation>
    <scope>NUCLEOTIDE SEQUENCE [LARGE SCALE GENOMIC DNA]</scope>
    <source>
        <strain evidence="1 2">SM41</strain>
    </source>
</reference>
<sequence length="91" mass="10223">MNYKQSIVCPSCNGSTSVSVIFSKFDHVEYGHAICNSCGITFDTNVADTLNVKLLETEIEAIGDEREYRDLFIETSRIATESGEIYPSFDW</sequence>
<dbReference type="AlphaFoldDB" id="M5U4Y0"/>
<dbReference type="PATRIC" id="fig|1263870.3.peg.2187"/>
<dbReference type="Proteomes" id="UP000011885">
    <property type="component" value="Unassembled WGS sequence"/>
</dbReference>
<evidence type="ECO:0000313" key="1">
    <source>
        <dbReference type="EMBL" id="EMI56505.1"/>
    </source>
</evidence>
<comment type="caution">
    <text evidence="1">The sequence shown here is derived from an EMBL/GenBank/DDBJ whole genome shotgun (WGS) entry which is preliminary data.</text>
</comment>
<dbReference type="SUPFAM" id="SSF57783">
    <property type="entry name" value="Zinc beta-ribbon"/>
    <property type="match status" value="1"/>
</dbReference>
<protein>
    <submittedName>
        <fullName evidence="1">Uncharacterized protein</fullName>
    </submittedName>
</protein>
<keyword evidence="2" id="KW-1185">Reference proteome</keyword>
<gene>
    <name evidence="1" type="ORF">RSSM_02049</name>
</gene>
<name>M5U4Y0_9BACT</name>
<accession>M5U4Y0</accession>
<dbReference type="EMBL" id="ANOH01000142">
    <property type="protein sequence ID" value="EMI56505.1"/>
    <property type="molecule type" value="Genomic_DNA"/>
</dbReference>
<proteinExistence type="predicted"/>